<comment type="caution">
    <text evidence="2">The sequence shown here is derived from an EMBL/GenBank/DDBJ whole genome shotgun (WGS) entry which is preliminary data.</text>
</comment>
<feature type="region of interest" description="Disordered" evidence="1">
    <location>
        <begin position="686"/>
        <end position="719"/>
    </location>
</feature>
<proteinExistence type="predicted"/>
<name>A0A1Q5UCV0_9EURO</name>
<protein>
    <submittedName>
        <fullName evidence="2">Uncharacterized protein</fullName>
    </submittedName>
</protein>
<feature type="compositionally biased region" description="Basic residues" evidence="1">
    <location>
        <begin position="702"/>
        <end position="711"/>
    </location>
</feature>
<organism evidence="2 3">
    <name type="scientific">Penicillium subrubescens</name>
    <dbReference type="NCBI Taxonomy" id="1316194"/>
    <lineage>
        <taxon>Eukaryota</taxon>
        <taxon>Fungi</taxon>
        <taxon>Dikarya</taxon>
        <taxon>Ascomycota</taxon>
        <taxon>Pezizomycotina</taxon>
        <taxon>Eurotiomycetes</taxon>
        <taxon>Eurotiomycetidae</taxon>
        <taxon>Eurotiales</taxon>
        <taxon>Aspergillaceae</taxon>
        <taxon>Penicillium</taxon>
    </lineage>
</organism>
<reference evidence="2 3" key="1">
    <citation type="submission" date="2016-10" db="EMBL/GenBank/DDBJ databases">
        <title>Genome sequence of the ascomycete fungus Penicillium subrubescens.</title>
        <authorList>
            <person name="De Vries R.P."/>
            <person name="Peng M."/>
            <person name="Dilokpimol A."/>
            <person name="Hilden K."/>
            <person name="Makela M.R."/>
            <person name="Grigoriev I."/>
            <person name="Riley R."/>
            <person name="Granchi Z."/>
        </authorList>
    </citation>
    <scope>NUCLEOTIDE SEQUENCE [LARGE SCALE GENOMIC DNA]</scope>
    <source>
        <strain evidence="2 3">CBS 132785</strain>
    </source>
</reference>
<evidence type="ECO:0000313" key="2">
    <source>
        <dbReference type="EMBL" id="OKP10293.1"/>
    </source>
</evidence>
<gene>
    <name evidence="2" type="ORF">PENSUB_4289</name>
</gene>
<evidence type="ECO:0000313" key="3">
    <source>
        <dbReference type="Proteomes" id="UP000186955"/>
    </source>
</evidence>
<dbReference type="OrthoDB" id="4525785at2759"/>
<dbReference type="EMBL" id="MNBE01000366">
    <property type="protein sequence ID" value="OKP10293.1"/>
    <property type="molecule type" value="Genomic_DNA"/>
</dbReference>
<accession>A0A1Q5UCV0</accession>
<dbReference type="AlphaFoldDB" id="A0A1Q5UCV0"/>
<evidence type="ECO:0000256" key="1">
    <source>
        <dbReference type="SAM" id="MobiDB-lite"/>
    </source>
</evidence>
<dbReference type="Proteomes" id="UP000186955">
    <property type="component" value="Unassembled WGS sequence"/>
</dbReference>
<keyword evidence="3" id="KW-1185">Reference proteome</keyword>
<sequence length="835" mass="96513">MKFILSGFEKQEELCDQLVTILPVLKEQLCLHGATSSASCKGLSLNFPKIMKTVRSFEDIYGRLDFDNLDSWLEQIKQTIRHHKETLQQNMQLMTDLGLDLNALSDWDWKTGNPETLVEKASRNAPRHKLMRSFYGPNWSSHAYTFNVLYGLTKLLSKKQLPMKIFKPKINTIATEIFDLWETLRRLDSQGRVRSFQAQWSQLHPEARNRWLQQFRELHRRPDLAICILAQNSKTASAQEPFLSPLLNIEDLAQANVLPEFLQNRSAIHPKAFLFADSRFVALGYWHCFFKKIEVEGRISFFSDTDANASNSPYGIQFELDTVKNLHMTNPVTGYYSLMAQKMTYEFLVSCLSAPIEPCVEPTAGPRRDSPNQLLPILSLSAQQQYGRPDHIDWRNLKNISKASADEALDDLWQLRNDAEYWNMRFTDMKKKTLPFLSAVFGRIDVLHTIYRKLDSCRTDQQTSYGDDLSVIQVPSDDAQIKDAIYMHSMFRSILDEMLSSIQNNEWLRRDRENRTLHYLFNLMAENHPTIRLMGFGPMLRTIDRELSDGSDQEALPLPIAQALHDMSVVSACTQATAKHYNLISSIDDNYARLALDATLEWQKRERPWLFPISGFLNKIKSREYEFNRQARIDSVSLVDRHRRFWNSIDDCMLLWDNTNPIVHMIFSQAPVPRASTSKPASIMVEAGWGSPDASSRPTATQKRKSRRQKPSKISESSSLAAVWSTEDEPRIRPNVYITEESDIEYWSRFREKGQESFDTWVTFLSHIGFSWERSLGSIHTFQLEGPEGDAHKILYHGPHGRNGEKLPHDLARRKWVNRLKRHFNVIVSEKGVSV</sequence>